<dbReference type="InterPro" id="IPR036691">
    <property type="entry name" value="Endo/exonu/phosph_ase_sf"/>
</dbReference>
<evidence type="ECO:0000313" key="3">
    <source>
        <dbReference type="EMBL" id="EED20831.1"/>
    </source>
</evidence>
<dbReference type="Proteomes" id="UP000001745">
    <property type="component" value="Unassembled WGS sequence"/>
</dbReference>
<dbReference type="InParanoid" id="B8M488"/>
<feature type="compositionally biased region" description="Polar residues" evidence="1">
    <location>
        <begin position="59"/>
        <end position="79"/>
    </location>
</feature>
<dbReference type="Gene3D" id="3.60.10.10">
    <property type="entry name" value="Endonuclease/exonuclease/phosphatase"/>
    <property type="match status" value="1"/>
</dbReference>
<organism evidence="3 4">
    <name type="scientific">Talaromyces stipitatus (strain ATCC 10500 / CBS 375.48 / QM 6759 / NRRL 1006)</name>
    <name type="common">Penicillium stipitatum</name>
    <dbReference type="NCBI Taxonomy" id="441959"/>
    <lineage>
        <taxon>Eukaryota</taxon>
        <taxon>Fungi</taxon>
        <taxon>Dikarya</taxon>
        <taxon>Ascomycota</taxon>
        <taxon>Pezizomycotina</taxon>
        <taxon>Eurotiomycetes</taxon>
        <taxon>Eurotiomycetidae</taxon>
        <taxon>Eurotiales</taxon>
        <taxon>Trichocomaceae</taxon>
        <taxon>Talaromyces</taxon>
        <taxon>Talaromyces sect. Talaromyces</taxon>
    </lineage>
</organism>
<dbReference type="OrthoDB" id="4226558at2759"/>
<reference evidence="4" key="1">
    <citation type="journal article" date="2015" name="Genome Announc.">
        <title>Genome sequence of the AIDS-associated pathogen Penicillium marneffei (ATCC18224) and its near taxonomic relative Talaromyces stipitatus (ATCC10500).</title>
        <authorList>
            <person name="Nierman W.C."/>
            <person name="Fedorova-Abrams N.D."/>
            <person name="Andrianopoulos A."/>
        </authorList>
    </citation>
    <scope>NUCLEOTIDE SEQUENCE [LARGE SCALE GENOMIC DNA]</scope>
    <source>
        <strain evidence="4">ATCC 10500 / CBS 375.48 / QM 6759 / NRRL 1006</strain>
    </source>
</reference>
<dbReference type="STRING" id="441959.B8M488"/>
<evidence type="ECO:0000313" key="4">
    <source>
        <dbReference type="Proteomes" id="UP000001745"/>
    </source>
</evidence>
<dbReference type="SUPFAM" id="SSF56219">
    <property type="entry name" value="DNase I-like"/>
    <property type="match status" value="1"/>
</dbReference>
<dbReference type="GeneID" id="8109784"/>
<dbReference type="RefSeq" id="XP_002481265.1">
    <property type="nucleotide sequence ID" value="XM_002481220.1"/>
</dbReference>
<evidence type="ECO:0000259" key="2">
    <source>
        <dbReference type="Pfam" id="PF14529"/>
    </source>
</evidence>
<dbReference type="EMBL" id="EQ962654">
    <property type="protein sequence ID" value="EED20831.1"/>
    <property type="molecule type" value="Genomic_DNA"/>
</dbReference>
<keyword evidence="4" id="KW-1185">Reference proteome</keyword>
<feature type="domain" description="Endonuclease/exonuclease/phosphatase" evidence="2">
    <location>
        <begin position="371"/>
        <end position="490"/>
    </location>
</feature>
<dbReference type="GO" id="GO:0003824">
    <property type="term" value="F:catalytic activity"/>
    <property type="evidence" value="ECO:0007669"/>
    <property type="project" value="InterPro"/>
</dbReference>
<feature type="region of interest" description="Disordered" evidence="1">
    <location>
        <begin position="1"/>
        <end position="120"/>
    </location>
</feature>
<feature type="region of interest" description="Disordered" evidence="1">
    <location>
        <begin position="237"/>
        <end position="259"/>
    </location>
</feature>
<sequence>MQQNTTANEDPTPHEAAQIQASTRKRTNTTKSTTTKSISGAVKRTKTSTTAPIVPTEINEPTASTTHPQTPEAPTTSRIIPTAEKIKAIPFTAIKKQPRGRPPKSKSSNNNDENESEPTEQIQLAIDITQSSAPVETIDPTLLSKDNMAKSMAPVTRSRAYLEQIRRQRIQAHRQVRTRSQDSDEIPLPRISQLPQINMTMEDNNVILSSTASYRELNDNTTIDSEGYTELLNSFHPSQGPRAAPIKEEEKEDDLQTYNTHKSKDEVMATFLRDPRALRASVIAIQEPWRNELNNTTHQPASLTHQLLYPKPNDNNDNTNNNKRARMALFVNKSINPASWSHTVISPDYQILHIHYQRCLHSNSNSEPHDLYIHNIYNEPRSTTFTHIDRELTRLGCSQTTAHIVLGDMNAHHPAWGGPGTKIDEQATELLEIMDRHGIELATEEGLVTWERGQSQSTIDLTFLSTTLFHRLVLHERADEIQHDSDHWPIRMQIDIDTPTHEPPRRRNWAAIDIKVLQELLSQLIAPRLINTSKSHIKLATVAFTAAIRKAVDQSVPWARPSAWSNPDFTPECKEAVRTCRQLRRQFSNTHNPWIWRAYLRARNKKKRLVKKSLRLGHRRCVQQATEQGPLGL</sequence>
<proteinExistence type="predicted"/>
<dbReference type="InterPro" id="IPR005135">
    <property type="entry name" value="Endo/exonuclease/phosphatase"/>
</dbReference>
<gene>
    <name evidence="3" type="ORF">TSTA_040250</name>
</gene>
<accession>B8M488</accession>
<dbReference type="Pfam" id="PF14529">
    <property type="entry name" value="Exo_endo_phos_2"/>
    <property type="match status" value="1"/>
</dbReference>
<protein>
    <recommendedName>
        <fullName evidence="2">Endonuclease/exonuclease/phosphatase domain-containing protein</fullName>
    </recommendedName>
</protein>
<dbReference type="eggNOG" id="KOG1075">
    <property type="taxonomic scope" value="Eukaryota"/>
</dbReference>
<dbReference type="AlphaFoldDB" id="B8M488"/>
<dbReference type="PhylomeDB" id="B8M488"/>
<name>B8M488_TALSN</name>
<dbReference type="HOGENOM" id="CLU_432220_0_0_1"/>
<dbReference type="VEuPathDB" id="FungiDB:TSTA_040250"/>
<evidence type="ECO:0000256" key="1">
    <source>
        <dbReference type="SAM" id="MobiDB-lite"/>
    </source>
</evidence>